<sequence>MRKGTKKGMKTGAFVFLCIVVFIVTFVTSIVIKISYKSPEMQQYSVQWSDEIGTVRTDLTYGEKPANEFDLYLPVDDSKESYGLVVYLHAGGFTSGDKTDDKEILQWLCSKGYVAAGINYTLRDDAHPEASVLSQSNEIKESIPFVIEEARKLGYNIDRMATAGGSAGGCLALIYAYRDASSSPVPVMMAFEGVGPTSFYPEDWKCYGFDQNAEAAAEMFSVMTGKEVTAEMFGTAEYDELVKDASALLWVNEDTVPTVMAYGQHDKFQPYEGSVRLDKALTENGVPHEYIVLPHSGHGLQNDNRLYAEYMAKVEEYLNKYMSE</sequence>
<comment type="caution">
    <text evidence="4">The sequence shown here is derived from an EMBL/GenBank/DDBJ whole genome shotgun (WGS) entry which is preliminary data.</text>
</comment>
<evidence type="ECO:0000313" key="5">
    <source>
        <dbReference type="Proteomes" id="UP000295773"/>
    </source>
</evidence>
<keyword evidence="2" id="KW-0812">Transmembrane</keyword>
<protein>
    <submittedName>
        <fullName evidence="4">Acetyl esterase/lipase</fullName>
    </submittedName>
</protein>
<keyword evidence="2" id="KW-1133">Transmembrane helix</keyword>
<accession>A0A4R3SWF1</accession>
<feature type="domain" description="BD-FAE-like" evidence="3">
    <location>
        <begin position="70"/>
        <end position="281"/>
    </location>
</feature>
<dbReference type="SUPFAM" id="SSF53474">
    <property type="entry name" value="alpha/beta-Hydrolases"/>
    <property type="match status" value="1"/>
</dbReference>
<dbReference type="InterPro" id="IPR029058">
    <property type="entry name" value="AB_hydrolase_fold"/>
</dbReference>
<evidence type="ECO:0000259" key="3">
    <source>
        <dbReference type="Pfam" id="PF20434"/>
    </source>
</evidence>
<keyword evidence="5" id="KW-1185">Reference proteome</keyword>
<reference evidence="4 5" key="1">
    <citation type="submission" date="2019-03" db="EMBL/GenBank/DDBJ databases">
        <title>Genomic Encyclopedia of Type Strains, Phase IV (KMG-IV): sequencing the most valuable type-strain genomes for metagenomic binning, comparative biology and taxonomic classification.</title>
        <authorList>
            <person name="Goeker M."/>
        </authorList>
    </citation>
    <scope>NUCLEOTIDE SEQUENCE [LARGE SCALE GENOMIC DNA]</scope>
    <source>
        <strain evidence="4 5">DSM 29481</strain>
    </source>
</reference>
<organism evidence="4 5">
    <name type="scientific">Longicatena caecimuris</name>
    <dbReference type="NCBI Taxonomy" id="1796635"/>
    <lineage>
        <taxon>Bacteria</taxon>
        <taxon>Bacillati</taxon>
        <taxon>Bacillota</taxon>
        <taxon>Erysipelotrichia</taxon>
        <taxon>Erysipelotrichales</taxon>
        <taxon>Erysipelotrichaceae</taxon>
        <taxon>Longicatena</taxon>
    </lineage>
</organism>
<evidence type="ECO:0000256" key="1">
    <source>
        <dbReference type="ARBA" id="ARBA00022801"/>
    </source>
</evidence>
<dbReference type="PANTHER" id="PTHR48081">
    <property type="entry name" value="AB HYDROLASE SUPERFAMILY PROTEIN C4A8.06C"/>
    <property type="match status" value="1"/>
</dbReference>
<evidence type="ECO:0000256" key="2">
    <source>
        <dbReference type="SAM" id="Phobius"/>
    </source>
</evidence>
<dbReference type="InterPro" id="IPR050300">
    <property type="entry name" value="GDXG_lipolytic_enzyme"/>
</dbReference>
<gene>
    <name evidence="4" type="ORF">EDD61_13215</name>
</gene>
<dbReference type="InterPro" id="IPR049492">
    <property type="entry name" value="BD-FAE-like_dom"/>
</dbReference>
<dbReference type="GeneID" id="73794658"/>
<feature type="transmembrane region" description="Helical" evidence="2">
    <location>
        <begin position="12"/>
        <end position="32"/>
    </location>
</feature>
<dbReference type="RefSeq" id="WP_008690042.1">
    <property type="nucleotide sequence ID" value="NZ_AP024510.1"/>
</dbReference>
<dbReference type="Gene3D" id="3.40.50.1820">
    <property type="entry name" value="alpha/beta hydrolase"/>
    <property type="match status" value="1"/>
</dbReference>
<keyword evidence="2" id="KW-0472">Membrane</keyword>
<proteinExistence type="predicted"/>
<dbReference type="EMBL" id="SMBP01000032">
    <property type="protein sequence ID" value="TCU52819.1"/>
    <property type="molecule type" value="Genomic_DNA"/>
</dbReference>
<dbReference type="Pfam" id="PF20434">
    <property type="entry name" value="BD-FAE"/>
    <property type="match status" value="1"/>
</dbReference>
<evidence type="ECO:0000313" key="4">
    <source>
        <dbReference type="EMBL" id="TCU52819.1"/>
    </source>
</evidence>
<dbReference type="GO" id="GO:0016787">
    <property type="term" value="F:hydrolase activity"/>
    <property type="evidence" value="ECO:0007669"/>
    <property type="project" value="UniProtKB-KW"/>
</dbReference>
<name>A0A4R3SWF1_9FIRM</name>
<dbReference type="Proteomes" id="UP000295773">
    <property type="component" value="Unassembled WGS sequence"/>
</dbReference>
<dbReference type="AlphaFoldDB" id="A0A4R3SWF1"/>
<keyword evidence="1" id="KW-0378">Hydrolase</keyword>